<name>A0A364LMZ7_9GAMM</name>
<comment type="caution">
    <text evidence="1">The sequence shown here is derived from an EMBL/GenBank/DDBJ whole genome shotgun (WGS) entry which is preliminary data.</text>
</comment>
<reference evidence="1 2" key="1">
    <citation type="submission" date="2017-02" db="EMBL/GenBank/DDBJ databases">
        <title>Legionella quilivanii strain from human: case report and whole genome sequencing analysis.</title>
        <authorList>
            <person name="Lalancette C."/>
            <person name="Leduc J.-M."/>
            <person name="Levesque S."/>
            <person name="Fournier E."/>
            <person name="Saoud J."/>
            <person name="Faucher S.P."/>
            <person name="Bernard K."/>
            <person name="Martineau C."/>
            <person name="Longtin J."/>
        </authorList>
    </citation>
    <scope>NUCLEOTIDE SEQUENCE [LARGE SCALE GENOMIC DNA]</scope>
    <source>
        <strain evidence="1 2">ID143958</strain>
    </source>
</reference>
<proteinExistence type="predicted"/>
<protein>
    <submittedName>
        <fullName evidence="1">Uncharacterized protein</fullName>
    </submittedName>
</protein>
<gene>
    <name evidence="1" type="ORF">B1207_00630</name>
</gene>
<evidence type="ECO:0000313" key="2">
    <source>
        <dbReference type="Proteomes" id="UP000249458"/>
    </source>
</evidence>
<dbReference type="AlphaFoldDB" id="A0A364LMZ7"/>
<accession>A0A364LMZ7</accession>
<dbReference type="RefSeq" id="WP_112218070.1">
    <property type="nucleotide sequence ID" value="NZ_MVJN01000001.1"/>
</dbReference>
<evidence type="ECO:0000313" key="1">
    <source>
        <dbReference type="EMBL" id="RAP38429.1"/>
    </source>
</evidence>
<dbReference type="EMBL" id="MVJN01000001">
    <property type="protein sequence ID" value="RAP38429.1"/>
    <property type="molecule type" value="Genomic_DNA"/>
</dbReference>
<organism evidence="1 2">
    <name type="scientific">Legionella quinlivanii</name>
    <dbReference type="NCBI Taxonomy" id="45073"/>
    <lineage>
        <taxon>Bacteria</taxon>
        <taxon>Pseudomonadati</taxon>
        <taxon>Pseudomonadota</taxon>
        <taxon>Gammaproteobacteria</taxon>
        <taxon>Legionellales</taxon>
        <taxon>Legionellaceae</taxon>
        <taxon>Legionella</taxon>
    </lineage>
</organism>
<dbReference type="Proteomes" id="UP000249458">
    <property type="component" value="Unassembled WGS sequence"/>
</dbReference>
<sequence>MRDLKGEASTLAREIVNKPKSSLDIILLVKKYRIPIRQFLDVYLLEKSKATGEPLKTIAEEFLNDWKQGIKEKYGEGLATRDDHILKKIVDQTVAKNPPENSLKPPAS</sequence>